<feature type="domain" description="Peptidase M16 N-terminal" evidence="4">
    <location>
        <begin position="531"/>
        <end position="657"/>
    </location>
</feature>
<evidence type="ECO:0000259" key="4">
    <source>
        <dbReference type="Pfam" id="PF00675"/>
    </source>
</evidence>
<reference evidence="6 7" key="1">
    <citation type="journal article" date="2019" name="Environ. Microbiol.">
        <title>Species interactions and distinct microbial communities in high Arctic permafrost affected cryosols are associated with the CH4 and CO2 gas fluxes.</title>
        <authorList>
            <person name="Altshuler I."/>
            <person name="Hamel J."/>
            <person name="Turney S."/>
            <person name="Magnuson E."/>
            <person name="Levesque R."/>
            <person name="Greer C."/>
            <person name="Whyte L.G."/>
        </authorList>
    </citation>
    <scope>NUCLEOTIDE SEQUENCE [LARGE SCALE GENOMIC DNA]</scope>
    <source>
        <strain evidence="6 7">S5.1</strain>
    </source>
</reference>
<keyword evidence="2" id="KW-0645">Protease</keyword>
<dbReference type="PANTHER" id="PTHR11851">
    <property type="entry name" value="METALLOPROTEASE"/>
    <property type="match status" value="1"/>
</dbReference>
<feature type="domain" description="Peptidase M16 C-terminal" evidence="5">
    <location>
        <begin position="221"/>
        <end position="395"/>
    </location>
</feature>
<feature type="domain" description="Peptidase M16 N-terminal" evidence="4">
    <location>
        <begin position="63"/>
        <end position="200"/>
    </location>
</feature>
<keyword evidence="2" id="KW-0482">Metalloprotease</keyword>
<dbReference type="EMBL" id="RCZK01000003">
    <property type="protein sequence ID" value="TPG13752.1"/>
    <property type="molecule type" value="Genomic_DNA"/>
</dbReference>
<evidence type="ECO:0000313" key="7">
    <source>
        <dbReference type="Proteomes" id="UP000318413"/>
    </source>
</evidence>
<gene>
    <name evidence="6" type="ORF">EAH84_05260</name>
</gene>
<dbReference type="InterPro" id="IPR011765">
    <property type="entry name" value="Pept_M16_N"/>
</dbReference>
<dbReference type="OrthoDB" id="9811314at2"/>
<sequence length="958" mass="101003">MTKTIALASVALLALTAPLAAQTAKNAAGTTTAATLPQGAPVAALVRDIDIPYQQFTLKNGLRVVVHTDRKAPVVAVSVWYHIGSKDEPKGRTGFAHLFEHLMFGGSENSDQSWFQPMQAIGATGLNGTTYFDRTNYFETVPRGALDTALFLESDRMGHLLGAVTQSKLDIQRGVVQNEKRGNDNQPGGLVNYKVLETLFPDGHPYQHSTIGSMADLDTASLADVKGWFRQHYGPNNAVLVLAGDIDVAAARPLVEKYFGDIPMGPKNEPTLAAVPTLKQRIDLTFKDQVANTTVTRTWAIPGMLDKDAPALDVAASIIGGLDSSRLETSLVRGSKMAVSVSAGAQSFERVGRFVVSAVVTPGQDPKAVGAAIDAAVADFIRTGPTEAELRRAKTSDIAQTIRGLEEVGGFGGKAVALATGAVYADDPGFAKKQLAAEAALTPAQVKAAAAKWLSRPVLAYTLEPGERGAYQEAASVTAGNQAASAPMKAAPGAEGPAPVARGAIPTPTMTADLQFPTIEHAKLANGIEVAFARRAAVPVVNVAIDFDAGNAADPKSKLGTQALMLKLLKQGTDRYNSEQIAQAEENLGANISASATMDRTKVELSALTPNLAASLDLMAGIVRDAAFRPADIERVRGQQLASIAAETKQPVPLALRVLPPILYGAKSPYGVPFTGTGNPAAVASVTQGDIKAFQNDWLRPDKAKIFVVGDTALKTLMPLLEKSFGDWRASGTAPTKDFSGTLPESKGRIVVIDRPNTPQSLIFAGVLTPEKGTDDLVPLDQANDVLGGSFLSRLNMDLRETKHWSYGVQGLLFTVQHTVPYMIYAPVQADQTGPSIAALRGQIASFIGDKGVTPAELTRTISGSINELPGRFESGSAVLSAMESNDVYGRPDDYYTKLPGRLRALTTSELDAAAKSAIDPAKITWVVIGDSAKIKPQLDTLGLPVEVLPAAAVMGGK</sequence>
<evidence type="ECO:0000259" key="5">
    <source>
        <dbReference type="Pfam" id="PF05193"/>
    </source>
</evidence>
<dbReference type="InterPro" id="IPR011249">
    <property type="entry name" value="Metalloenz_LuxS/M16"/>
</dbReference>
<name>A0A502CLW1_9SPHN</name>
<accession>A0A502CLW1</accession>
<dbReference type="GO" id="GO:0046872">
    <property type="term" value="F:metal ion binding"/>
    <property type="evidence" value="ECO:0007669"/>
    <property type="project" value="InterPro"/>
</dbReference>
<evidence type="ECO:0000256" key="2">
    <source>
        <dbReference type="ARBA" id="ARBA00023049"/>
    </source>
</evidence>
<dbReference type="SUPFAM" id="SSF63411">
    <property type="entry name" value="LuxS/MPP-like metallohydrolase"/>
    <property type="match status" value="4"/>
</dbReference>
<feature type="chain" id="PRO_5021283852" evidence="3">
    <location>
        <begin position="24"/>
        <end position="958"/>
    </location>
</feature>
<evidence type="ECO:0000256" key="3">
    <source>
        <dbReference type="SAM" id="SignalP"/>
    </source>
</evidence>
<dbReference type="Pfam" id="PF00675">
    <property type="entry name" value="Peptidase_M16"/>
    <property type="match status" value="2"/>
</dbReference>
<feature type="domain" description="Peptidase M16 C-terminal" evidence="5">
    <location>
        <begin position="685"/>
        <end position="863"/>
    </location>
</feature>
<dbReference type="Gene3D" id="3.30.830.10">
    <property type="entry name" value="Metalloenzyme, LuxS/M16 peptidase-like"/>
    <property type="match status" value="4"/>
</dbReference>
<dbReference type="InterPro" id="IPR050361">
    <property type="entry name" value="MPP/UQCRC_Complex"/>
</dbReference>
<feature type="signal peptide" evidence="3">
    <location>
        <begin position="1"/>
        <end position="23"/>
    </location>
</feature>
<evidence type="ECO:0000256" key="1">
    <source>
        <dbReference type="ARBA" id="ARBA00007261"/>
    </source>
</evidence>
<keyword evidence="2" id="KW-0378">Hydrolase</keyword>
<dbReference type="AlphaFoldDB" id="A0A502CLW1"/>
<keyword evidence="7" id="KW-1185">Reference proteome</keyword>
<comment type="caution">
    <text evidence="6">The sequence shown here is derived from an EMBL/GenBank/DDBJ whole genome shotgun (WGS) entry which is preliminary data.</text>
</comment>
<organism evidence="6 7">
    <name type="scientific">Sphingomonas oligophenolica</name>
    <dbReference type="NCBI Taxonomy" id="301154"/>
    <lineage>
        <taxon>Bacteria</taxon>
        <taxon>Pseudomonadati</taxon>
        <taxon>Pseudomonadota</taxon>
        <taxon>Alphaproteobacteria</taxon>
        <taxon>Sphingomonadales</taxon>
        <taxon>Sphingomonadaceae</taxon>
        <taxon>Sphingomonas</taxon>
    </lineage>
</organism>
<dbReference type="PANTHER" id="PTHR11851:SF49">
    <property type="entry name" value="MITOCHONDRIAL-PROCESSING PEPTIDASE SUBUNIT ALPHA"/>
    <property type="match status" value="1"/>
</dbReference>
<dbReference type="Proteomes" id="UP000318413">
    <property type="component" value="Unassembled WGS sequence"/>
</dbReference>
<dbReference type="GO" id="GO:0008237">
    <property type="term" value="F:metallopeptidase activity"/>
    <property type="evidence" value="ECO:0007669"/>
    <property type="project" value="UniProtKB-KW"/>
</dbReference>
<keyword evidence="3" id="KW-0732">Signal</keyword>
<dbReference type="Pfam" id="PF05193">
    <property type="entry name" value="Peptidase_M16_C"/>
    <property type="match status" value="2"/>
</dbReference>
<protein>
    <submittedName>
        <fullName evidence="6">Insulinase family protein</fullName>
    </submittedName>
</protein>
<comment type="similarity">
    <text evidence="1">Belongs to the peptidase M16 family.</text>
</comment>
<evidence type="ECO:0000313" key="6">
    <source>
        <dbReference type="EMBL" id="TPG13752.1"/>
    </source>
</evidence>
<dbReference type="InterPro" id="IPR007863">
    <property type="entry name" value="Peptidase_M16_C"/>
</dbReference>
<proteinExistence type="inferred from homology"/>
<dbReference type="RefSeq" id="WP_140868823.1">
    <property type="nucleotide sequence ID" value="NZ_RCZK01000003.1"/>
</dbReference>